<feature type="transmembrane region" description="Helical" evidence="1">
    <location>
        <begin position="36"/>
        <end position="59"/>
    </location>
</feature>
<keyword evidence="2" id="KW-0675">Receptor</keyword>
<evidence type="ECO:0000256" key="1">
    <source>
        <dbReference type="SAM" id="Phobius"/>
    </source>
</evidence>
<keyword evidence="1" id="KW-1133">Transmembrane helix</keyword>
<keyword evidence="1" id="KW-0472">Membrane</keyword>
<dbReference type="AlphaFoldDB" id="I7GNN9"/>
<dbReference type="EMBL" id="AB173253">
    <property type="protein sequence ID" value="BAE90315.1"/>
    <property type="molecule type" value="mRNA"/>
</dbReference>
<keyword evidence="1" id="KW-0812">Transmembrane</keyword>
<proteinExistence type="evidence at transcript level"/>
<reference evidence="2" key="1">
    <citation type="journal article" date="2007" name="PLoS Biol.">
        <title>Rate of evolution in brain-expressed genes in humans and other primates.</title>
        <authorList>
            <person name="Wang H.-Y."/>
            <person name="Chien H.-C."/>
            <person name="Osada N."/>
            <person name="Hashimoto K."/>
            <person name="Sugano S."/>
            <person name="Gojobori T."/>
            <person name="Chou C.-K."/>
            <person name="Tsai S.-F."/>
            <person name="Wu C.-I."/>
            <person name="Shen C.-K.J."/>
        </authorList>
    </citation>
    <scope>NUCLEOTIDE SEQUENCE</scope>
</reference>
<evidence type="ECO:0000313" key="2">
    <source>
        <dbReference type="EMBL" id="BAE90315.1"/>
    </source>
</evidence>
<protein>
    <submittedName>
        <fullName evidence="2">Macaca fascicularis brain cDNA clone: QflA-21727, similar to human vasoactive intestinal peptide receptor 2 (VIPR2), mRNA, RefSeq: NM_003382.3</fullName>
    </submittedName>
</protein>
<organism evidence="2">
    <name type="scientific">Macaca fascicularis</name>
    <name type="common">Crab-eating macaque</name>
    <name type="synonym">Cynomolgus monkey</name>
    <dbReference type="NCBI Taxonomy" id="9541"/>
    <lineage>
        <taxon>Eukaryota</taxon>
        <taxon>Metazoa</taxon>
        <taxon>Chordata</taxon>
        <taxon>Craniata</taxon>
        <taxon>Vertebrata</taxon>
        <taxon>Euteleostomi</taxon>
        <taxon>Mammalia</taxon>
        <taxon>Eutheria</taxon>
        <taxon>Euarchontoglires</taxon>
        <taxon>Primates</taxon>
        <taxon>Haplorrhini</taxon>
        <taxon>Catarrhini</taxon>
        <taxon>Cercopithecidae</taxon>
        <taxon>Cercopithecinae</taxon>
        <taxon>Macaca</taxon>
    </lineage>
</organism>
<feature type="transmembrane region" description="Helical" evidence="1">
    <location>
        <begin position="12"/>
        <end position="30"/>
    </location>
</feature>
<sequence length="71" mass="8807">MHYATWHVFSHLFILYLIFLFNHVYMLLYIGPAFFFFNLIFVYFIFFMAAMTELFWYYLTGAYRKGNIFIV</sequence>
<accession>I7GNN9</accession>
<name>I7GNN9_MACFA</name>